<accession>A0A0M3KBX5</accession>
<protein>
    <submittedName>
        <fullName evidence="9">THAP-type domain-containing protein</fullName>
    </submittedName>
</protein>
<dbReference type="SUPFAM" id="SSF57716">
    <property type="entry name" value="Glucocorticoid receptor-like (DNA-binding domain)"/>
    <property type="match status" value="1"/>
</dbReference>
<dbReference type="OrthoDB" id="5804825at2759"/>
<dbReference type="GO" id="GO:0008270">
    <property type="term" value="F:zinc ion binding"/>
    <property type="evidence" value="ECO:0007669"/>
    <property type="project" value="UniProtKB-KW"/>
</dbReference>
<dbReference type="EMBL" id="UYRR01034691">
    <property type="protein sequence ID" value="VDK61878.1"/>
    <property type="molecule type" value="Genomic_DNA"/>
</dbReference>
<keyword evidence="1" id="KW-0479">Metal-binding</keyword>
<organism evidence="9">
    <name type="scientific">Anisakis simplex</name>
    <name type="common">Herring worm</name>
    <dbReference type="NCBI Taxonomy" id="6269"/>
    <lineage>
        <taxon>Eukaryota</taxon>
        <taxon>Metazoa</taxon>
        <taxon>Ecdysozoa</taxon>
        <taxon>Nematoda</taxon>
        <taxon>Chromadorea</taxon>
        <taxon>Rhabditida</taxon>
        <taxon>Spirurina</taxon>
        <taxon>Ascaridomorpha</taxon>
        <taxon>Ascaridoidea</taxon>
        <taxon>Anisakidae</taxon>
        <taxon>Anisakis</taxon>
        <taxon>Anisakis simplex complex</taxon>
    </lineage>
</organism>
<sequence>MDKCVFCGWSRRSAYPAIRFFGIPKEPGMKRVQWLYAIGDREVTNKDRVCSVHFRSGRPSSDPSHEDFVPHLFLNREPPPEVLQYLEELAEMKPDPYAAGYEVCHNAFLLAQLQANIYQLASIHRNKLEHGRTCKPLILKRKRKPSLSKTQLANNGGAHQSSTRLTPEVSSSQASIPQQQQSQSQYQAQNLQQHQTHQETICSSQIAQPNIPYSQTTTTSQIQVQPQQHQQMSRNNIVTLQIPETGQIKRVKLQMLQKPIVEAAGVKPGQTVIIKRRVPVLRSSFQALAANAVEDRRVPQLQRNIPEENIIVAEEQTVQ</sequence>
<name>A0A0M3KBX5_ANISI</name>
<evidence type="ECO:0000313" key="8">
    <source>
        <dbReference type="Proteomes" id="UP000267096"/>
    </source>
</evidence>
<keyword evidence="3" id="KW-0862">Zinc</keyword>
<evidence type="ECO:0000313" key="7">
    <source>
        <dbReference type="EMBL" id="VDK61878.1"/>
    </source>
</evidence>
<dbReference type="Gene3D" id="6.20.210.20">
    <property type="entry name" value="THAP domain"/>
    <property type="match status" value="1"/>
</dbReference>
<evidence type="ECO:0000313" key="9">
    <source>
        <dbReference type="WBParaSite" id="ASIM_0001847201-mRNA-1"/>
    </source>
</evidence>
<evidence type="ECO:0000256" key="3">
    <source>
        <dbReference type="ARBA" id="ARBA00022833"/>
    </source>
</evidence>
<dbReference type="InterPro" id="IPR038441">
    <property type="entry name" value="THAP_Znf_sf"/>
</dbReference>
<proteinExistence type="predicted"/>
<keyword evidence="2" id="KW-0863">Zinc-finger</keyword>
<feature type="domain" description="THAP-type" evidence="6">
    <location>
        <begin position="2"/>
        <end position="79"/>
    </location>
</feature>
<dbReference type="SMART" id="SM00980">
    <property type="entry name" value="THAP"/>
    <property type="match status" value="1"/>
</dbReference>
<feature type="compositionally biased region" description="Low complexity" evidence="5">
    <location>
        <begin position="170"/>
        <end position="192"/>
    </location>
</feature>
<reference evidence="7 8" key="2">
    <citation type="submission" date="2018-11" db="EMBL/GenBank/DDBJ databases">
        <authorList>
            <consortium name="Pathogen Informatics"/>
        </authorList>
    </citation>
    <scope>NUCLEOTIDE SEQUENCE [LARGE SCALE GENOMIC DNA]</scope>
</reference>
<dbReference type="AlphaFoldDB" id="A0A0M3KBX5"/>
<evidence type="ECO:0000256" key="1">
    <source>
        <dbReference type="ARBA" id="ARBA00022723"/>
    </source>
</evidence>
<feature type="region of interest" description="Disordered" evidence="5">
    <location>
        <begin position="134"/>
        <end position="192"/>
    </location>
</feature>
<reference evidence="9" key="1">
    <citation type="submission" date="2017-02" db="UniProtKB">
        <authorList>
            <consortium name="WormBaseParasite"/>
        </authorList>
    </citation>
    <scope>IDENTIFICATION</scope>
</reference>
<dbReference type="WBParaSite" id="ASIM_0001847201-mRNA-1">
    <property type="protein sequence ID" value="ASIM_0001847201-mRNA-1"/>
    <property type="gene ID" value="ASIM_0001847201"/>
</dbReference>
<evidence type="ECO:0000259" key="6">
    <source>
        <dbReference type="SMART" id="SM00980"/>
    </source>
</evidence>
<feature type="compositionally biased region" description="Polar residues" evidence="5">
    <location>
        <begin position="147"/>
        <end position="169"/>
    </location>
</feature>
<keyword evidence="4" id="KW-0238">DNA-binding</keyword>
<gene>
    <name evidence="7" type="ORF">ASIM_LOCUS17873</name>
</gene>
<dbReference type="GO" id="GO:0003677">
    <property type="term" value="F:DNA binding"/>
    <property type="evidence" value="ECO:0007669"/>
    <property type="project" value="UniProtKB-KW"/>
</dbReference>
<dbReference type="Pfam" id="PF05485">
    <property type="entry name" value="THAP"/>
    <property type="match status" value="1"/>
</dbReference>
<dbReference type="InterPro" id="IPR006612">
    <property type="entry name" value="THAP_Znf"/>
</dbReference>
<keyword evidence="8" id="KW-1185">Reference proteome</keyword>
<evidence type="ECO:0000256" key="4">
    <source>
        <dbReference type="ARBA" id="ARBA00023125"/>
    </source>
</evidence>
<evidence type="ECO:0000256" key="2">
    <source>
        <dbReference type="ARBA" id="ARBA00022771"/>
    </source>
</evidence>
<evidence type="ECO:0000256" key="5">
    <source>
        <dbReference type="SAM" id="MobiDB-lite"/>
    </source>
</evidence>
<dbReference type="Proteomes" id="UP000267096">
    <property type="component" value="Unassembled WGS sequence"/>
</dbReference>